<dbReference type="InterPro" id="IPR000010">
    <property type="entry name" value="Cystatin_dom"/>
</dbReference>
<dbReference type="AlphaFoldDB" id="A0A8K1CIP9"/>
<dbReference type="EMBL" id="SPLM01000072">
    <property type="protein sequence ID" value="TMW63784.1"/>
    <property type="molecule type" value="Genomic_DNA"/>
</dbReference>
<dbReference type="OrthoDB" id="2016588at2759"/>
<gene>
    <name evidence="3" type="ORF">Poli38472_002725</name>
</gene>
<dbReference type="InterPro" id="IPR046350">
    <property type="entry name" value="Cystatin_sf"/>
</dbReference>
<keyword evidence="1" id="KW-1133">Transmembrane helix</keyword>
<dbReference type="CDD" id="cd00042">
    <property type="entry name" value="CY"/>
    <property type="match status" value="1"/>
</dbReference>
<evidence type="ECO:0000313" key="4">
    <source>
        <dbReference type="Proteomes" id="UP000794436"/>
    </source>
</evidence>
<dbReference type="Gene3D" id="3.10.450.10">
    <property type="match status" value="1"/>
</dbReference>
<evidence type="ECO:0000313" key="3">
    <source>
        <dbReference type="EMBL" id="TMW63784.1"/>
    </source>
</evidence>
<feature type="signal peptide" evidence="2">
    <location>
        <begin position="1"/>
        <end position="26"/>
    </location>
</feature>
<keyword evidence="4" id="KW-1185">Reference proteome</keyword>
<keyword evidence="1" id="KW-0812">Transmembrane</keyword>
<keyword evidence="1" id="KW-0472">Membrane</keyword>
<evidence type="ECO:0000256" key="1">
    <source>
        <dbReference type="SAM" id="Phobius"/>
    </source>
</evidence>
<dbReference type="Proteomes" id="UP000794436">
    <property type="component" value="Unassembled WGS sequence"/>
</dbReference>
<proteinExistence type="predicted"/>
<comment type="caution">
    <text evidence="3">The sequence shown here is derived from an EMBL/GenBank/DDBJ whole genome shotgun (WGS) entry which is preliminary data.</text>
</comment>
<protein>
    <submittedName>
        <fullName evidence="3">Uncharacterized protein</fullName>
    </submittedName>
</protein>
<name>A0A8K1CIP9_PYTOL</name>
<organism evidence="3 4">
    <name type="scientific">Pythium oligandrum</name>
    <name type="common">Mycoparasitic fungus</name>
    <dbReference type="NCBI Taxonomy" id="41045"/>
    <lineage>
        <taxon>Eukaryota</taxon>
        <taxon>Sar</taxon>
        <taxon>Stramenopiles</taxon>
        <taxon>Oomycota</taxon>
        <taxon>Peronosporomycetes</taxon>
        <taxon>Pythiales</taxon>
        <taxon>Pythiaceae</taxon>
        <taxon>Pythium</taxon>
    </lineage>
</organism>
<keyword evidence="2" id="KW-0732">Signal</keyword>
<dbReference type="SUPFAM" id="SSF54403">
    <property type="entry name" value="Cystatin/monellin"/>
    <property type="match status" value="1"/>
</dbReference>
<evidence type="ECO:0000256" key="2">
    <source>
        <dbReference type="SAM" id="SignalP"/>
    </source>
</evidence>
<dbReference type="GO" id="GO:0004869">
    <property type="term" value="F:cysteine-type endopeptidase inhibitor activity"/>
    <property type="evidence" value="ECO:0007669"/>
    <property type="project" value="InterPro"/>
</dbReference>
<sequence>MMNMATTMKLTALVTTLLASSVSVDALGGTPGGWSTTELTPALQQLLLDAMTKNESNYAAELKARVCVTAVDSVEQQVVSGMNYRFHVRGCAVDSIKRAGWCAGNDAECKTKEYEIQIYEQSWTNTLQVSDITEEKSAKKEELKVEAASEATLSEEEKAQVDEWIEDNGLNKYGDKKGTMYTGGTPLFSESTGKTVDRYEYILRKHPDHPWLKNNGPGKARSSTALNLAAAETTTARSHSSGYAMVFGTLGVLTALVALVALGKARRSRRRFNYDSLSQS</sequence>
<feature type="chain" id="PRO_5035441750" evidence="2">
    <location>
        <begin position="27"/>
        <end position="280"/>
    </location>
</feature>
<accession>A0A8K1CIP9</accession>
<feature type="transmembrane region" description="Helical" evidence="1">
    <location>
        <begin position="242"/>
        <end position="262"/>
    </location>
</feature>
<reference evidence="3" key="1">
    <citation type="submission" date="2019-03" db="EMBL/GenBank/DDBJ databases">
        <title>Long read genome sequence of the mycoparasitic Pythium oligandrum ATCC 38472 isolated from sugarbeet rhizosphere.</title>
        <authorList>
            <person name="Gaulin E."/>
        </authorList>
    </citation>
    <scope>NUCLEOTIDE SEQUENCE</scope>
    <source>
        <strain evidence="3">ATCC 38472_TT</strain>
    </source>
</reference>